<feature type="domain" description="ABC1 atypical kinase-like" evidence="3">
    <location>
        <begin position="146"/>
        <end position="292"/>
    </location>
</feature>
<keyword evidence="1" id="KW-0677">Repeat</keyword>
<feature type="compositionally biased region" description="Low complexity" evidence="2">
    <location>
        <begin position="785"/>
        <end position="801"/>
    </location>
</feature>
<sequence>MLVVGSASISQCSSGAGTERSFEKVRAAFQGSCQPSANALSALPLGSNAIQSLKSWLEDAQNVTSEIRQALLKDHEPEKLSKTKLISLMKKELGDNWRDRFSSFEDEPFAVSSIAQLWQRRQSEGRRRHIQHQEQLLPLHRRPLLFGHLTKEWRHEHNYQKEAEQQNKYREKIHNYEQSRAARRDLKEPALCVPSVVNDLTTKKVLTTEFAEGIPLREVAEKLPFSVRLSVARSLLRLFTAELTSTKLMKAEANEGDFIYCPDTNRLFLLDFGTTESLHGFSDNVLSLWRGLRDMEREYPRVFFSLQQWQLIDLAKGPLGEIISDTALASLLISICTDMNIFFNQGVILQAQAKLREYNSTVFRGFLSLFKETEGDNGVRPQREEEKETHDQKRVPPFFIPLCVVVRKLLGVSLVILRLVKGVGHLDQLHLLFDFRRSLLDALDGAPLLRESDPFLTAGAPDPHPGWDLNKIIQRVVEQERQKWEEAEAARKQAEKNRQNDGPSKTNHHFGSVEPYPGYYPYVPYPGDAPRTDHHSSSSQKWETTEEAKAQAHQKILQRDLEELSRLPGLTGEDRVEWRPPYQFQSGSSYSGEWKGNKRHGWGKMGWPDGTSYEGEWKETNAEGKGRLRHSDGEVYIGEWKNNTTYGFGTHFHQNSTSYSGGWKNDLQYRGEFYLNDIHGIGTYKWADGKSFSGEWKNNKLDGMGTFEWPDGRRYSGTYTEDRKKGFGIFHWNDGRRYEGFWKDGKQHGQGRFFQRNGVSRLGEYENGQRLRILSEDSREPPPQASTQAPPQTSTAAPVGPRGAGGPVGGVQLGGDCAPGTHL</sequence>
<organism evidence="4">
    <name type="scientific">Chromera velia CCMP2878</name>
    <dbReference type="NCBI Taxonomy" id="1169474"/>
    <lineage>
        <taxon>Eukaryota</taxon>
        <taxon>Sar</taxon>
        <taxon>Alveolata</taxon>
        <taxon>Colpodellida</taxon>
        <taxon>Chromeraceae</taxon>
        <taxon>Chromera</taxon>
    </lineage>
</organism>
<reference evidence="4" key="1">
    <citation type="submission" date="2014-11" db="EMBL/GenBank/DDBJ databases">
        <authorList>
            <person name="Otto D Thomas"/>
            <person name="Naeem Raeece"/>
        </authorList>
    </citation>
    <scope>NUCLEOTIDE SEQUENCE</scope>
</reference>
<feature type="compositionally biased region" description="Gly residues" evidence="2">
    <location>
        <begin position="802"/>
        <end position="813"/>
    </location>
</feature>
<feature type="region of interest" description="Disordered" evidence="2">
    <location>
        <begin position="484"/>
        <end position="513"/>
    </location>
</feature>
<dbReference type="GO" id="GO:0005829">
    <property type="term" value="C:cytosol"/>
    <property type="evidence" value="ECO:0007669"/>
    <property type="project" value="TreeGrafter"/>
</dbReference>
<dbReference type="Pfam" id="PF02493">
    <property type="entry name" value="MORN"/>
    <property type="match status" value="6"/>
</dbReference>
<feature type="region of interest" description="Disordered" evidence="2">
    <location>
        <begin position="526"/>
        <end position="545"/>
    </location>
</feature>
<accession>A0A0G4GCL5</accession>
<dbReference type="InterPro" id="IPR004147">
    <property type="entry name" value="ABC1_dom"/>
</dbReference>
<dbReference type="EMBL" id="CDMZ01001088">
    <property type="protein sequence ID" value="CEM27017.1"/>
    <property type="molecule type" value="Genomic_DNA"/>
</dbReference>
<dbReference type="SUPFAM" id="SSF82185">
    <property type="entry name" value="Histone H3 K4-specific methyltransferase SET7/9 N-terminal domain"/>
    <property type="match status" value="2"/>
</dbReference>
<feature type="domain" description="ABC1 atypical kinase-like" evidence="3">
    <location>
        <begin position="79"/>
        <end position="126"/>
    </location>
</feature>
<dbReference type="InterPro" id="IPR003409">
    <property type="entry name" value="MORN"/>
</dbReference>
<evidence type="ECO:0000313" key="4">
    <source>
        <dbReference type="EMBL" id="CEM27017.1"/>
    </source>
</evidence>
<dbReference type="Gene3D" id="2.20.110.10">
    <property type="entry name" value="Histone H3 K4-specific methyltransferase SET7/9 N-terminal domain"/>
    <property type="match status" value="3"/>
</dbReference>
<dbReference type="AlphaFoldDB" id="A0A0G4GCL5"/>
<feature type="compositionally biased region" description="Basic and acidic residues" evidence="2">
    <location>
        <begin position="484"/>
        <end position="499"/>
    </location>
</feature>
<evidence type="ECO:0000259" key="3">
    <source>
        <dbReference type="Pfam" id="PF03109"/>
    </source>
</evidence>
<dbReference type="Pfam" id="PF03109">
    <property type="entry name" value="ABC1"/>
    <property type="match status" value="2"/>
</dbReference>
<evidence type="ECO:0000256" key="2">
    <source>
        <dbReference type="SAM" id="MobiDB-lite"/>
    </source>
</evidence>
<evidence type="ECO:0000256" key="1">
    <source>
        <dbReference type="ARBA" id="ARBA00022737"/>
    </source>
</evidence>
<dbReference type="PANTHER" id="PTHR43215:SF14">
    <property type="entry name" value="RADIAL SPOKE HEAD 1 HOMOLOG"/>
    <property type="match status" value="1"/>
</dbReference>
<name>A0A0G4GCL5_9ALVE</name>
<gene>
    <name evidence="4" type="ORF">Cvel_21307</name>
</gene>
<dbReference type="PANTHER" id="PTHR43215">
    <property type="entry name" value="RADIAL SPOKE HEAD 1 HOMOLOG"/>
    <property type="match status" value="1"/>
</dbReference>
<protein>
    <recommendedName>
        <fullName evidence="3">ABC1 atypical kinase-like domain-containing protein</fullName>
    </recommendedName>
</protein>
<dbReference type="SMART" id="SM00698">
    <property type="entry name" value="MORN"/>
    <property type="match status" value="7"/>
</dbReference>
<feature type="region of interest" description="Disordered" evidence="2">
    <location>
        <begin position="776"/>
        <end position="823"/>
    </location>
</feature>
<proteinExistence type="predicted"/>
<dbReference type="VEuPathDB" id="CryptoDB:Cvel_21307"/>